<evidence type="ECO:0000313" key="3">
    <source>
        <dbReference type="Proteomes" id="UP000190449"/>
    </source>
</evidence>
<name>A0A1T4QEC0_9BACT</name>
<reference evidence="2 3" key="1">
    <citation type="submission" date="2017-02" db="EMBL/GenBank/DDBJ databases">
        <authorList>
            <person name="Peterson S.W."/>
        </authorList>
    </citation>
    <scope>NUCLEOTIDE SEQUENCE [LARGE SCALE GENOMIC DNA]</scope>
    <source>
        <strain evidence="2 3">ATCC 43854</strain>
    </source>
</reference>
<dbReference type="RefSeq" id="WP_078777010.1">
    <property type="nucleotide sequence ID" value="NZ_FUWU01000046.1"/>
</dbReference>
<organism evidence="2 3">
    <name type="scientific">Fibrobacter intestinalis</name>
    <dbReference type="NCBI Taxonomy" id="28122"/>
    <lineage>
        <taxon>Bacteria</taxon>
        <taxon>Pseudomonadati</taxon>
        <taxon>Fibrobacterota</taxon>
        <taxon>Fibrobacteria</taxon>
        <taxon>Fibrobacterales</taxon>
        <taxon>Fibrobacteraceae</taxon>
        <taxon>Fibrobacter</taxon>
    </lineage>
</organism>
<dbReference type="AlphaFoldDB" id="A0A1T4QEC0"/>
<dbReference type="STRING" id="28122.SAMN02745108_02265"/>
<proteinExistence type="predicted"/>
<feature type="compositionally biased region" description="Acidic residues" evidence="1">
    <location>
        <begin position="36"/>
        <end position="63"/>
    </location>
</feature>
<accession>A0A1T4QEC0</accession>
<evidence type="ECO:0000313" key="2">
    <source>
        <dbReference type="EMBL" id="SKA02150.1"/>
    </source>
</evidence>
<dbReference type="Proteomes" id="UP000190449">
    <property type="component" value="Unassembled WGS sequence"/>
</dbReference>
<sequence length="197" mass="22640">MEGLLFFLVIVALQVGATWIKKRAEQKSRPVPPPEQEYDDESEYGNDEDDFPDEDDMESEEDLPPTPPDPLQELIRKFREEQAKQNGEILPEPESPKVLTEQESIPEEIPAVSPQAAETPPLQNRFQEAARIYTNSDVPEASDEISRAEIADTDYSREQTPEPKFAFSIREARKGFLWASILDEPRFRKPFAGFRFR</sequence>
<feature type="compositionally biased region" description="Basic and acidic residues" evidence="1">
    <location>
        <begin position="74"/>
        <end position="83"/>
    </location>
</feature>
<protein>
    <submittedName>
        <fullName evidence="2">Uncharacterized protein</fullName>
    </submittedName>
</protein>
<feature type="region of interest" description="Disordered" evidence="1">
    <location>
        <begin position="22"/>
        <end position="119"/>
    </location>
</feature>
<evidence type="ECO:0000256" key="1">
    <source>
        <dbReference type="SAM" id="MobiDB-lite"/>
    </source>
</evidence>
<gene>
    <name evidence="2" type="ORF">SAMN02745108_02265</name>
</gene>
<dbReference type="EMBL" id="FUWU01000046">
    <property type="protein sequence ID" value="SKA02150.1"/>
    <property type="molecule type" value="Genomic_DNA"/>
</dbReference>